<keyword evidence="1" id="KW-0732">Signal</keyword>
<feature type="chain" id="PRO_5040360060" evidence="1">
    <location>
        <begin position="26"/>
        <end position="363"/>
    </location>
</feature>
<gene>
    <name evidence="2" type="ORF">PAERUG_P19_London_7_VIM_2_05_10_05072</name>
</gene>
<protein>
    <submittedName>
        <fullName evidence="2">Uncharacterized protein</fullName>
    </submittedName>
</protein>
<organism evidence="2 3">
    <name type="scientific">Pseudomonas aeruginosa</name>
    <dbReference type="NCBI Taxonomy" id="287"/>
    <lineage>
        <taxon>Bacteria</taxon>
        <taxon>Pseudomonadati</taxon>
        <taxon>Pseudomonadota</taxon>
        <taxon>Gammaproteobacteria</taxon>
        <taxon>Pseudomonadales</taxon>
        <taxon>Pseudomonadaceae</taxon>
        <taxon>Pseudomonas</taxon>
    </lineage>
</organism>
<evidence type="ECO:0000313" key="3">
    <source>
        <dbReference type="Proteomes" id="UP000045039"/>
    </source>
</evidence>
<evidence type="ECO:0000256" key="1">
    <source>
        <dbReference type="SAM" id="SignalP"/>
    </source>
</evidence>
<dbReference type="Proteomes" id="UP000045039">
    <property type="component" value="Unassembled WGS sequence"/>
</dbReference>
<dbReference type="EMBL" id="CVVU01000234">
    <property type="protein sequence ID" value="CRP63580.1"/>
    <property type="molecule type" value="Genomic_DNA"/>
</dbReference>
<dbReference type="AlphaFoldDB" id="A0A9P1VZZ5"/>
<evidence type="ECO:0000313" key="2">
    <source>
        <dbReference type="EMBL" id="CRP63580.1"/>
    </source>
</evidence>
<reference evidence="3" key="1">
    <citation type="submission" date="2015-06" db="EMBL/GenBank/DDBJ databases">
        <authorList>
            <person name="Radhakrishnan Rajesh"/>
            <person name="Underwood Anthony"/>
            <person name="Al-Shahib Ali"/>
        </authorList>
    </citation>
    <scope>NUCLEOTIDE SEQUENCE [LARGE SCALE GENOMIC DNA]</scope>
    <source>
        <strain evidence="3">P19_London_7_VIM_2_05_10</strain>
    </source>
</reference>
<feature type="signal peptide" evidence="1">
    <location>
        <begin position="1"/>
        <end position="25"/>
    </location>
</feature>
<sequence length="363" mass="39251">MRRRWIAASAIALGVAAIPVYRASAAPCCDPWGFVGYSAFVQAGAKVVAKFTSWGSEIALVLGGDIYPDWWSGVNGQQAVMTQQLAAQQALFEGKHAVDANLMAQERAGSAAEDSIPSSSQAATMASVQAVGSAVAGSARQTAAENRKVQDAAHGAFYQDQLAVIQRHAPYCSDRDASAGRCQAVAATMQDRDIRFDKMLEPGDGRKTFSAAEIEAARAFVKNVTFEMAAQLPDTRSQQGKALRAYELADDAVMSLASNSLNAIIARRSPVDGEPSFHELMSNEVEKRFLSPEWYAAESGRTTAPLLTELLHMQALEDVLALEKSRARERIEMMLAMQTERLNRKDILPRLENQRGAAARAGQ</sequence>
<proteinExistence type="predicted"/>
<comment type="caution">
    <text evidence="2">The sequence shown here is derived from an EMBL/GenBank/DDBJ whole genome shotgun (WGS) entry which is preliminary data.</text>
</comment>
<accession>A0A9P1VZZ5</accession>
<name>A0A9P1VZZ5_PSEAI</name>